<dbReference type="FunFam" id="3.30.40.10:FF:000287">
    <property type="entry name" value="RING finger membrane protein"/>
    <property type="match status" value="1"/>
</dbReference>
<feature type="domain" description="RING-CH-type" evidence="14">
    <location>
        <begin position="1"/>
        <end position="62"/>
    </location>
</feature>
<feature type="transmembrane region" description="Helical" evidence="13">
    <location>
        <begin position="445"/>
        <end position="466"/>
    </location>
</feature>
<dbReference type="Pfam" id="PF23113">
    <property type="entry name" value="MARCHF6_C"/>
    <property type="match status" value="1"/>
</dbReference>
<keyword evidence="9" id="KW-0833">Ubl conjugation pathway</keyword>
<comment type="pathway">
    <text evidence="3">Protein modification; protein ubiquitination.</text>
</comment>
<dbReference type="GO" id="GO:0005789">
    <property type="term" value="C:endoplasmic reticulum membrane"/>
    <property type="evidence" value="ECO:0000318"/>
    <property type="project" value="GO_Central"/>
</dbReference>
<accession>B3RL00</accession>
<dbReference type="PANTHER" id="PTHR13145">
    <property type="entry name" value="SSM4 PROTEIN"/>
    <property type="match status" value="1"/>
</dbReference>
<dbReference type="EC" id="2.3.2.27" evidence="4"/>
<evidence type="ECO:0000256" key="9">
    <source>
        <dbReference type="ARBA" id="ARBA00022786"/>
    </source>
</evidence>
<dbReference type="SMART" id="SM00744">
    <property type="entry name" value="RINGv"/>
    <property type="match status" value="1"/>
</dbReference>
<dbReference type="GO" id="GO:0036503">
    <property type="term" value="P:ERAD pathway"/>
    <property type="evidence" value="ECO:0000318"/>
    <property type="project" value="GO_Central"/>
</dbReference>
<feature type="transmembrane region" description="Helical" evidence="13">
    <location>
        <begin position="726"/>
        <end position="747"/>
    </location>
</feature>
<dbReference type="InterPro" id="IPR056521">
    <property type="entry name" value="MARCHF6-like_C"/>
</dbReference>
<name>B3RL00_TRIAD</name>
<dbReference type="KEGG" id="tad:TRIADDRAFT_49644"/>
<reference evidence="15 16" key="1">
    <citation type="journal article" date="2008" name="Nature">
        <title>The Trichoplax genome and the nature of placozoans.</title>
        <authorList>
            <person name="Srivastava M."/>
            <person name="Begovic E."/>
            <person name="Chapman J."/>
            <person name="Putnam N.H."/>
            <person name="Hellsten U."/>
            <person name="Kawashima T."/>
            <person name="Kuo A."/>
            <person name="Mitros T."/>
            <person name="Salamov A."/>
            <person name="Carpenter M.L."/>
            <person name="Signorovitch A.Y."/>
            <person name="Moreno M.A."/>
            <person name="Kamm K."/>
            <person name="Grimwood J."/>
            <person name="Schmutz J."/>
            <person name="Shapiro H."/>
            <person name="Grigoriev I.V."/>
            <person name="Buss L.W."/>
            <person name="Schierwater B."/>
            <person name="Dellaporta S.L."/>
            <person name="Rokhsar D.S."/>
        </authorList>
    </citation>
    <scope>NUCLEOTIDE SEQUENCE [LARGE SCALE GENOMIC DNA]</scope>
    <source>
        <strain evidence="15 16">Grell-BS-1999</strain>
    </source>
</reference>
<dbReference type="Gene3D" id="3.30.40.10">
    <property type="entry name" value="Zinc/RING finger domain, C3HC4 (zinc finger)"/>
    <property type="match status" value="1"/>
</dbReference>
<dbReference type="RefSeq" id="XP_002107876.1">
    <property type="nucleotide sequence ID" value="XM_002107840.1"/>
</dbReference>
<evidence type="ECO:0000256" key="3">
    <source>
        <dbReference type="ARBA" id="ARBA00004906"/>
    </source>
</evidence>
<feature type="transmembrane region" description="Helical" evidence="13">
    <location>
        <begin position="93"/>
        <end position="116"/>
    </location>
</feature>
<keyword evidence="11 13" id="KW-1133">Transmembrane helix</keyword>
<sequence>MEKENDQICRVCRLEGSTDKPLYFPCHCTGSIKYIHEACLLQWLKHSGKDFCELCRHKFAFKPVYAKEMPSHLPIREVLTGFMSNVIVSIKRWIQYVLVCCTWLCIVPVAACRIYKSVFRESLSGLIGLPINMFSLDNFATDCAHGLFIVCLTVSTFVGLIWLREQINESPPPWLVALPNANINRQEPVNEEHRNHDVNVDNAGGDVGEANNTEDNQIPAPPVNQQENNNRNWLELEREELTWDKILGLDGSYTFIEHAFWVVSLNFLLIFILAYIPYKIGCLGLYFLPVEYLFAATRFGGFLTIILGYVTIATFFSLLYVSSLPQWKRFLGITVIAIKVSLLLIVEVGIFPVVCGWWLDICSLPLFGSTMEDRQKSFRSSPGAAMFLHWLVGMVFVFYMASFVLLLREVLRPGVLWFLRNINDPDFNPITEMIQLTIWRHIRRFLASVTIFGTSVLVIVWIPVRISVRIFPGLLPYNVLLFSDTPASELSLELLFLQVILPALLEQGYTKKWTKSFIRIWSRTVGYILDLQSYLLGHENEEGSSENVQIINIPFCRSYRFGGGIGAAHAAGAAIFNRRVLNNSPYRKPNQFILRIIALLLIMCVSVCTISLLGLTVPVYLGRYLLSLWLGDTAIHELYTVACGLYAVWLICRIITLIVTYMPMQWYAIFDKIRNCVVLVLKLGTVTVLLAGVVPLLVGLLFELIILVPVRVSLNQSPMYFLWQDWTLGVLHTKIICALTMTGPDWWMKLALDQIHNAGFRNLDFAFVIKSLAFPVISMLLFLVTAPITLASGASKLFGLSKYLQNYCIRRIYPFSLLICVAVITIKFHIKQAKRLYNRIRDDKYLIGQRLVNYEP</sequence>
<keyword evidence="12 13" id="KW-0472">Membrane</keyword>
<dbReference type="PANTHER" id="PTHR13145:SF0">
    <property type="entry name" value="E3 UBIQUITIN-PROTEIN LIGASE MARCHF6"/>
    <property type="match status" value="1"/>
</dbReference>
<feature type="transmembrane region" description="Helical" evidence="13">
    <location>
        <begin position="298"/>
        <end position="321"/>
    </location>
</feature>
<evidence type="ECO:0000256" key="4">
    <source>
        <dbReference type="ARBA" id="ARBA00012483"/>
    </source>
</evidence>
<evidence type="ECO:0000256" key="5">
    <source>
        <dbReference type="ARBA" id="ARBA00022679"/>
    </source>
</evidence>
<protein>
    <recommendedName>
        <fullName evidence="4">RING-type E3 ubiquitin transferase</fullName>
        <ecNumber evidence="4">2.3.2.27</ecNumber>
    </recommendedName>
</protein>
<dbReference type="Pfam" id="PF12906">
    <property type="entry name" value="RINGv"/>
    <property type="match status" value="1"/>
</dbReference>
<feature type="transmembrane region" description="Helical" evidence="13">
    <location>
        <begin position="592"/>
        <end position="618"/>
    </location>
</feature>
<feature type="transmembrane region" description="Helical" evidence="13">
    <location>
        <begin position="333"/>
        <end position="359"/>
    </location>
</feature>
<dbReference type="PhylomeDB" id="B3RL00"/>
<dbReference type="GO" id="GO:0008270">
    <property type="term" value="F:zinc ion binding"/>
    <property type="evidence" value="ECO:0007669"/>
    <property type="project" value="UniProtKB-KW"/>
</dbReference>
<evidence type="ECO:0000256" key="12">
    <source>
        <dbReference type="ARBA" id="ARBA00023136"/>
    </source>
</evidence>
<keyword evidence="8" id="KW-0863">Zinc-finger</keyword>
<evidence type="ECO:0000256" key="8">
    <source>
        <dbReference type="ARBA" id="ARBA00022771"/>
    </source>
</evidence>
<feature type="transmembrane region" description="Helical" evidence="13">
    <location>
        <begin position="387"/>
        <end position="407"/>
    </location>
</feature>
<dbReference type="Proteomes" id="UP000009022">
    <property type="component" value="Unassembled WGS sequence"/>
</dbReference>
<dbReference type="STRING" id="10228.B3RL00"/>
<feature type="transmembrane region" description="Helical" evidence="13">
    <location>
        <begin position="144"/>
        <end position="163"/>
    </location>
</feature>
<evidence type="ECO:0000256" key="13">
    <source>
        <dbReference type="SAM" id="Phobius"/>
    </source>
</evidence>
<dbReference type="AlphaFoldDB" id="B3RL00"/>
<evidence type="ECO:0000256" key="2">
    <source>
        <dbReference type="ARBA" id="ARBA00004141"/>
    </source>
</evidence>
<feature type="transmembrane region" description="Helical" evidence="13">
    <location>
        <begin position="683"/>
        <end position="706"/>
    </location>
</feature>
<comment type="subcellular location">
    <subcellularLocation>
        <location evidence="2">Membrane</location>
        <topology evidence="2">Multi-pass membrane protein</topology>
    </subcellularLocation>
</comment>
<proteinExistence type="predicted"/>
<keyword evidence="10" id="KW-0862">Zinc</keyword>
<dbReference type="GO" id="GO:0061630">
    <property type="term" value="F:ubiquitin protein ligase activity"/>
    <property type="evidence" value="ECO:0007669"/>
    <property type="project" value="UniProtKB-EC"/>
</dbReference>
<dbReference type="InParanoid" id="B3RL00"/>
<dbReference type="OMA" id="WLHYSLV"/>
<dbReference type="HOGENOM" id="CLU_006373_1_0_1"/>
<keyword evidence="16" id="KW-1185">Reference proteome</keyword>
<feature type="transmembrane region" description="Helical" evidence="13">
    <location>
        <begin position="812"/>
        <end position="830"/>
    </location>
</feature>
<evidence type="ECO:0000313" key="15">
    <source>
        <dbReference type="EMBL" id="EDV28674.1"/>
    </source>
</evidence>
<gene>
    <name evidence="15" type="ORF">TRIADDRAFT_49644</name>
</gene>
<dbReference type="eggNOG" id="KOG1609">
    <property type="taxonomic scope" value="Eukaryota"/>
</dbReference>
<keyword evidence="6 13" id="KW-0812">Transmembrane</keyword>
<feature type="transmembrane region" description="Helical" evidence="13">
    <location>
        <begin position="259"/>
        <end position="278"/>
    </location>
</feature>
<dbReference type="CDD" id="cd16702">
    <property type="entry name" value="RING_CH-C4HC3_MARCH6"/>
    <property type="match status" value="1"/>
</dbReference>
<organism evidence="15 16">
    <name type="scientific">Trichoplax adhaerens</name>
    <name type="common">Trichoplax reptans</name>
    <dbReference type="NCBI Taxonomy" id="10228"/>
    <lineage>
        <taxon>Eukaryota</taxon>
        <taxon>Metazoa</taxon>
        <taxon>Placozoa</taxon>
        <taxon>Uniplacotomia</taxon>
        <taxon>Trichoplacea</taxon>
        <taxon>Trichoplacidae</taxon>
        <taxon>Trichoplax</taxon>
    </lineage>
</organism>
<dbReference type="InterPro" id="IPR013083">
    <property type="entry name" value="Znf_RING/FYVE/PHD"/>
</dbReference>
<dbReference type="PROSITE" id="PS51292">
    <property type="entry name" value="ZF_RING_CH"/>
    <property type="match status" value="1"/>
</dbReference>
<dbReference type="SUPFAM" id="SSF57850">
    <property type="entry name" value="RING/U-box"/>
    <property type="match status" value="1"/>
</dbReference>
<evidence type="ECO:0000256" key="10">
    <source>
        <dbReference type="ARBA" id="ARBA00022833"/>
    </source>
</evidence>
<dbReference type="GeneID" id="6749880"/>
<keyword evidence="5" id="KW-0808">Transferase</keyword>
<feature type="transmembrane region" description="Helical" evidence="13">
    <location>
        <begin position="638"/>
        <end position="662"/>
    </location>
</feature>
<keyword evidence="7" id="KW-0479">Metal-binding</keyword>
<evidence type="ECO:0000259" key="14">
    <source>
        <dbReference type="PROSITE" id="PS51292"/>
    </source>
</evidence>
<evidence type="ECO:0000256" key="1">
    <source>
        <dbReference type="ARBA" id="ARBA00000900"/>
    </source>
</evidence>
<feature type="transmembrane region" description="Helical" evidence="13">
    <location>
        <begin position="767"/>
        <end position="792"/>
    </location>
</feature>
<evidence type="ECO:0000256" key="7">
    <source>
        <dbReference type="ARBA" id="ARBA00022723"/>
    </source>
</evidence>
<dbReference type="OrthoDB" id="1108038at2759"/>
<dbReference type="CTD" id="6749880"/>
<evidence type="ECO:0000256" key="6">
    <source>
        <dbReference type="ARBA" id="ARBA00022692"/>
    </source>
</evidence>
<dbReference type="InterPro" id="IPR011016">
    <property type="entry name" value="Znf_RING-CH"/>
</dbReference>
<dbReference type="EMBL" id="DS985241">
    <property type="protein sequence ID" value="EDV28674.1"/>
    <property type="molecule type" value="Genomic_DNA"/>
</dbReference>
<comment type="catalytic activity">
    <reaction evidence="1">
        <text>S-ubiquitinyl-[E2 ubiquitin-conjugating enzyme]-L-cysteine + [acceptor protein]-L-lysine = [E2 ubiquitin-conjugating enzyme]-L-cysteine + N(6)-ubiquitinyl-[acceptor protein]-L-lysine.</text>
        <dbReference type="EC" id="2.3.2.27"/>
    </reaction>
</comment>
<evidence type="ECO:0000313" key="16">
    <source>
        <dbReference type="Proteomes" id="UP000009022"/>
    </source>
</evidence>
<evidence type="ECO:0000256" key="11">
    <source>
        <dbReference type="ARBA" id="ARBA00022989"/>
    </source>
</evidence>